<dbReference type="AlphaFoldDB" id="A0A914QVB8"/>
<evidence type="ECO:0000256" key="4">
    <source>
        <dbReference type="ARBA" id="ARBA00022840"/>
    </source>
</evidence>
<reference evidence="11" key="1">
    <citation type="submission" date="2022-11" db="UniProtKB">
        <authorList>
            <consortium name="WormBaseParasite"/>
        </authorList>
    </citation>
    <scope>IDENTIFICATION</scope>
</reference>
<dbReference type="CDD" id="cd00106">
    <property type="entry name" value="KISc"/>
    <property type="match status" value="1"/>
</dbReference>
<dbReference type="InterPro" id="IPR027417">
    <property type="entry name" value="P-loop_NTPase"/>
</dbReference>
<proteinExistence type="inferred from homology"/>
<dbReference type="PANTHER" id="PTHR47968">
    <property type="entry name" value="CENTROMERE PROTEIN E"/>
    <property type="match status" value="1"/>
</dbReference>
<protein>
    <submittedName>
        <fullName evidence="11">Kinesin motor domain-containing protein</fullName>
    </submittedName>
</protein>
<dbReference type="PROSITE" id="PS50067">
    <property type="entry name" value="KINESIN_MOTOR_2"/>
    <property type="match status" value="1"/>
</dbReference>
<dbReference type="InterPro" id="IPR001752">
    <property type="entry name" value="Kinesin_motor_dom"/>
</dbReference>
<keyword evidence="5" id="KW-0175">Coiled coil</keyword>
<keyword evidence="7" id="KW-0963">Cytoplasm</keyword>
<evidence type="ECO:0000313" key="10">
    <source>
        <dbReference type="Proteomes" id="UP000887578"/>
    </source>
</evidence>
<dbReference type="GO" id="GO:0005524">
    <property type="term" value="F:ATP binding"/>
    <property type="evidence" value="ECO:0007669"/>
    <property type="project" value="UniProtKB-UniRule"/>
</dbReference>
<keyword evidence="4 8" id="KW-0067">ATP-binding</keyword>
<organism evidence="10 11">
    <name type="scientific">Panagrolaimus davidi</name>
    <dbReference type="NCBI Taxonomy" id="227884"/>
    <lineage>
        <taxon>Eukaryota</taxon>
        <taxon>Metazoa</taxon>
        <taxon>Ecdysozoa</taxon>
        <taxon>Nematoda</taxon>
        <taxon>Chromadorea</taxon>
        <taxon>Rhabditida</taxon>
        <taxon>Tylenchina</taxon>
        <taxon>Panagrolaimomorpha</taxon>
        <taxon>Panagrolaimoidea</taxon>
        <taxon>Panagrolaimidae</taxon>
        <taxon>Panagrolaimus</taxon>
    </lineage>
</organism>
<evidence type="ECO:0000256" key="8">
    <source>
        <dbReference type="PROSITE-ProRule" id="PRU00283"/>
    </source>
</evidence>
<dbReference type="GO" id="GO:0005874">
    <property type="term" value="C:microtubule"/>
    <property type="evidence" value="ECO:0007669"/>
    <property type="project" value="UniProtKB-KW"/>
</dbReference>
<comment type="similarity">
    <text evidence="8">Belongs to the TRAFAC class myosin-kinesin ATPase superfamily. Kinesin family.</text>
</comment>
<evidence type="ECO:0000256" key="2">
    <source>
        <dbReference type="ARBA" id="ARBA00022701"/>
    </source>
</evidence>
<evidence type="ECO:0000256" key="6">
    <source>
        <dbReference type="ARBA" id="ARBA00023175"/>
    </source>
</evidence>
<keyword evidence="2" id="KW-0493">Microtubule</keyword>
<evidence type="ECO:0000256" key="3">
    <source>
        <dbReference type="ARBA" id="ARBA00022741"/>
    </source>
</evidence>
<feature type="domain" description="Kinesin motor" evidence="9">
    <location>
        <begin position="5"/>
        <end position="333"/>
    </location>
</feature>
<dbReference type="PRINTS" id="PR00380">
    <property type="entry name" value="KINESINHEAVY"/>
</dbReference>
<evidence type="ECO:0000256" key="1">
    <source>
        <dbReference type="ARBA" id="ARBA00004245"/>
    </source>
</evidence>
<accession>A0A914QVB8</accession>
<dbReference type="Gene3D" id="3.40.850.10">
    <property type="entry name" value="Kinesin motor domain"/>
    <property type="match status" value="1"/>
</dbReference>
<evidence type="ECO:0000313" key="11">
    <source>
        <dbReference type="WBParaSite" id="PDA_v2.g7943.t1"/>
    </source>
</evidence>
<evidence type="ECO:0000256" key="7">
    <source>
        <dbReference type="ARBA" id="ARBA00023212"/>
    </source>
</evidence>
<dbReference type="GO" id="GO:0007018">
    <property type="term" value="P:microtubule-based movement"/>
    <property type="evidence" value="ECO:0007669"/>
    <property type="project" value="InterPro"/>
</dbReference>
<comment type="subcellular location">
    <subcellularLocation>
        <location evidence="1">Cytoplasm</location>
        <location evidence="1">Cytoskeleton</location>
    </subcellularLocation>
</comment>
<keyword evidence="10" id="KW-1185">Reference proteome</keyword>
<dbReference type="SMART" id="SM00129">
    <property type="entry name" value="KISc"/>
    <property type="match status" value="1"/>
</dbReference>
<dbReference type="PANTHER" id="PTHR47968:SF36">
    <property type="entry name" value="KINESIN HEAVY CHAIN ISOFORM X1"/>
    <property type="match status" value="1"/>
</dbReference>
<dbReference type="WBParaSite" id="PDA_v2.g7943.t1">
    <property type="protein sequence ID" value="PDA_v2.g7943.t1"/>
    <property type="gene ID" value="PDA_v2.g7943"/>
</dbReference>
<evidence type="ECO:0000259" key="9">
    <source>
        <dbReference type="PROSITE" id="PS50067"/>
    </source>
</evidence>
<dbReference type="Pfam" id="PF00225">
    <property type="entry name" value="Kinesin"/>
    <property type="match status" value="1"/>
</dbReference>
<keyword evidence="6 8" id="KW-0505">Motor protein</keyword>
<dbReference type="GO" id="GO:0003777">
    <property type="term" value="F:microtubule motor activity"/>
    <property type="evidence" value="ECO:0007669"/>
    <property type="project" value="InterPro"/>
</dbReference>
<feature type="binding site" evidence="8">
    <location>
        <begin position="84"/>
        <end position="91"/>
    </location>
    <ligand>
        <name>ATP</name>
        <dbReference type="ChEBI" id="CHEBI:30616"/>
    </ligand>
</feature>
<dbReference type="GO" id="GO:0008017">
    <property type="term" value="F:microtubule binding"/>
    <property type="evidence" value="ECO:0007669"/>
    <property type="project" value="InterPro"/>
</dbReference>
<dbReference type="InterPro" id="IPR027640">
    <property type="entry name" value="Kinesin-like_fam"/>
</dbReference>
<name>A0A914QVB8_9BILA</name>
<evidence type="ECO:0000256" key="5">
    <source>
        <dbReference type="ARBA" id="ARBA00023054"/>
    </source>
</evidence>
<dbReference type="Proteomes" id="UP000887578">
    <property type="component" value="Unplaced"/>
</dbReference>
<dbReference type="SUPFAM" id="SSF52540">
    <property type="entry name" value="P-loop containing nucleoside triphosphate hydrolases"/>
    <property type="match status" value="1"/>
</dbReference>
<dbReference type="InterPro" id="IPR036961">
    <property type="entry name" value="Kinesin_motor_dom_sf"/>
</dbReference>
<keyword evidence="7" id="KW-0206">Cytoskeleton</keyword>
<sequence length="428" mass="48867">MMQENINVMARVRPLSERAGLNQKSCLSVDAANSTIYVEKNKEFYKFNKVFDENASQEAIFDTVAKPIINGFLEGKNGTIFAYGQTASGKTFTMLGPNINEHNDDNGIIPRTIKEIFSVLDAKVENKPDSFKYSIKCSFIEIYNEQQYDLLKKTTLKNNINKIAIYQKATFGKAEEKEVESYDACLKLLKHGWNQRTTASTSMNERSSRSHAIFIIRLATEELAETKVITRSSCLNLVDLAGFERQSQTNNIGVQIRESYAINNSLSTFTHVIRQILDGKKFISYLDSKLTTLLRDSLGGNSKTTVIFNIHQDAQFITDTVSVLEFAKSVKEIKNTISINKSVSCEDVETWKTEVLRLRQENEQLKSHQQHDEITDKEAYQRVMLYFENDTAQTKARRVEIQKKTAEYKRRLAMLSVKKDDSDSDDEL</sequence>
<keyword evidence="3 8" id="KW-0547">Nucleotide-binding</keyword>